<name>A0A2G1W536_9BACT</name>
<keyword evidence="3" id="KW-1185">Reference proteome</keyword>
<evidence type="ECO:0000259" key="1">
    <source>
        <dbReference type="Pfam" id="PF09832"/>
    </source>
</evidence>
<dbReference type="AlphaFoldDB" id="A0A2G1W536"/>
<proteinExistence type="predicted"/>
<dbReference type="EMBL" id="NIZW01000012">
    <property type="protein sequence ID" value="PHQ34158.1"/>
    <property type="molecule type" value="Genomic_DNA"/>
</dbReference>
<sequence length="332" mass="37339">MATLSRDLCLDWTRPCQMNDLVYHPSQSIHSPSRILPMFRFTLVAFLVVLGTASSGDEPVVSKREKLAGRVASIVVDGWRRDVEAATQNVIESDLPETVRKRLESSEAEFKNSFDWKQVETYVADEYSTKFDNAELGEIHAFYSSATGSKFLAEQTDLKNKVLRRVALAKLELPLILRTKSNVTNVVDGATGPLKKLLEDAIQSPPIPPEHLVGTWYTDDMDEQGNGYRGWHKKSLSGSNALHGVQINHASKEFMSFSDEGVWVLQGKLLAETNFNYAEESQLIVIESVTADELKYRFVELNAEPSEWPLIVDTKKEITLPEKPTGYKDPFE</sequence>
<accession>A0A2G1W536</accession>
<comment type="caution">
    <text evidence="2">The sequence shown here is derived from an EMBL/GenBank/DDBJ whole genome shotgun (WGS) entry which is preliminary data.</text>
</comment>
<dbReference type="OrthoDB" id="287182at2"/>
<dbReference type="InterPro" id="IPR018637">
    <property type="entry name" value="DUF2059"/>
</dbReference>
<feature type="domain" description="DUF2059" evidence="1">
    <location>
        <begin position="122"/>
        <end position="162"/>
    </location>
</feature>
<evidence type="ECO:0000313" key="2">
    <source>
        <dbReference type="EMBL" id="PHQ34158.1"/>
    </source>
</evidence>
<evidence type="ECO:0000313" key="3">
    <source>
        <dbReference type="Proteomes" id="UP000225740"/>
    </source>
</evidence>
<gene>
    <name evidence="2" type="ORF">CEE69_16025</name>
</gene>
<protein>
    <recommendedName>
        <fullName evidence="1">DUF2059 domain-containing protein</fullName>
    </recommendedName>
</protein>
<organism evidence="2 3">
    <name type="scientific">Rhodopirellula bahusiensis</name>
    <dbReference type="NCBI Taxonomy" id="2014065"/>
    <lineage>
        <taxon>Bacteria</taxon>
        <taxon>Pseudomonadati</taxon>
        <taxon>Planctomycetota</taxon>
        <taxon>Planctomycetia</taxon>
        <taxon>Pirellulales</taxon>
        <taxon>Pirellulaceae</taxon>
        <taxon>Rhodopirellula</taxon>
    </lineage>
</organism>
<reference evidence="2 3" key="1">
    <citation type="submission" date="2017-06" db="EMBL/GenBank/DDBJ databases">
        <title>Description of Rhodopirellula bahusiensis sp. nov.</title>
        <authorList>
            <person name="Kizina J."/>
            <person name="Harder J."/>
        </authorList>
    </citation>
    <scope>NUCLEOTIDE SEQUENCE [LARGE SCALE GENOMIC DNA]</scope>
    <source>
        <strain evidence="2 3">SWK21</strain>
    </source>
</reference>
<dbReference type="Pfam" id="PF09832">
    <property type="entry name" value="DUF2059"/>
    <property type="match status" value="1"/>
</dbReference>
<dbReference type="Proteomes" id="UP000225740">
    <property type="component" value="Unassembled WGS sequence"/>
</dbReference>